<evidence type="ECO:0000313" key="1">
    <source>
        <dbReference type="EMBL" id="ELY55591.1"/>
    </source>
</evidence>
<accession>L9X2B5</accession>
<dbReference type="EMBL" id="AOIB01000030">
    <property type="protein sequence ID" value="ELY55591.1"/>
    <property type="molecule type" value="Genomic_DNA"/>
</dbReference>
<dbReference type="eggNOG" id="arCOG04495">
    <property type="taxonomic scope" value="Archaea"/>
</dbReference>
<dbReference type="AlphaFoldDB" id="L9X2B5"/>
<organism evidence="1 2">
    <name type="scientific">Natronococcus amylolyticus DSM 10524</name>
    <dbReference type="NCBI Taxonomy" id="1227497"/>
    <lineage>
        <taxon>Archaea</taxon>
        <taxon>Methanobacteriati</taxon>
        <taxon>Methanobacteriota</taxon>
        <taxon>Stenosarchaea group</taxon>
        <taxon>Halobacteria</taxon>
        <taxon>Halobacteriales</taxon>
        <taxon>Natrialbaceae</taxon>
        <taxon>Natronococcus</taxon>
    </lineage>
</organism>
<dbReference type="STRING" id="1227497.C491_15502"/>
<proteinExistence type="predicted"/>
<gene>
    <name evidence="1" type="ORF">C491_15502</name>
</gene>
<dbReference type="Proteomes" id="UP000011688">
    <property type="component" value="Unassembled WGS sequence"/>
</dbReference>
<name>L9X2B5_9EURY</name>
<reference evidence="1 2" key="1">
    <citation type="journal article" date="2014" name="PLoS Genet.">
        <title>Phylogenetically driven sequencing of extremely halophilic archaea reveals strategies for static and dynamic osmo-response.</title>
        <authorList>
            <person name="Becker E.A."/>
            <person name="Seitzer P.M."/>
            <person name="Tritt A."/>
            <person name="Larsen D."/>
            <person name="Krusor M."/>
            <person name="Yao A.I."/>
            <person name="Wu D."/>
            <person name="Madern D."/>
            <person name="Eisen J.A."/>
            <person name="Darling A.E."/>
            <person name="Facciotti M.T."/>
        </authorList>
    </citation>
    <scope>NUCLEOTIDE SEQUENCE [LARGE SCALE GENOMIC DNA]</scope>
    <source>
        <strain evidence="1 2">DSM 10524</strain>
    </source>
</reference>
<sequence length="87" mass="9367">MRSVHGFAGSLVHLFDALGTDVTRELRVPSGLDTNSLKELATSISISTVIQSKYGAFACYRQLLTEGSQAIQMGSLLGQQPLFHTTP</sequence>
<comment type="caution">
    <text evidence="1">The sequence shown here is derived from an EMBL/GenBank/DDBJ whole genome shotgun (WGS) entry which is preliminary data.</text>
</comment>
<protein>
    <submittedName>
        <fullName evidence="1">Uncharacterized protein</fullName>
    </submittedName>
</protein>
<keyword evidence="2" id="KW-1185">Reference proteome</keyword>
<evidence type="ECO:0000313" key="2">
    <source>
        <dbReference type="Proteomes" id="UP000011688"/>
    </source>
</evidence>